<accession>A0ABU3A763</accession>
<protein>
    <submittedName>
        <fullName evidence="2">Family 16 glycoside hydrolase</fullName>
    </submittedName>
</protein>
<keyword evidence="3" id="KW-1185">Reference proteome</keyword>
<name>A0ABU3A763_9FLAO</name>
<dbReference type="Pfam" id="PF06439">
    <property type="entry name" value="3keto-disac_hyd"/>
    <property type="match status" value="1"/>
</dbReference>
<organism evidence="2 3">
    <name type="scientific">Croceitalea rosinachiae</name>
    <dbReference type="NCBI Taxonomy" id="3075596"/>
    <lineage>
        <taxon>Bacteria</taxon>
        <taxon>Pseudomonadati</taxon>
        <taxon>Bacteroidota</taxon>
        <taxon>Flavobacteriia</taxon>
        <taxon>Flavobacteriales</taxon>
        <taxon>Flavobacteriaceae</taxon>
        <taxon>Croceitalea</taxon>
    </lineage>
</organism>
<dbReference type="EMBL" id="JAVRHR010000001">
    <property type="protein sequence ID" value="MDT0606023.1"/>
    <property type="molecule type" value="Genomic_DNA"/>
</dbReference>
<reference evidence="2 3" key="1">
    <citation type="submission" date="2023-09" db="EMBL/GenBank/DDBJ databases">
        <authorList>
            <person name="Rey-Velasco X."/>
        </authorList>
    </citation>
    <scope>NUCLEOTIDE SEQUENCE [LARGE SCALE GENOMIC DNA]</scope>
    <source>
        <strain evidence="2 3">F388</strain>
    </source>
</reference>
<dbReference type="RefSeq" id="WP_311349585.1">
    <property type="nucleotide sequence ID" value="NZ_JAVRHR010000001.1"/>
</dbReference>
<dbReference type="Proteomes" id="UP001255246">
    <property type="component" value="Unassembled WGS sequence"/>
</dbReference>
<keyword evidence="2" id="KW-0378">Hydrolase</keyword>
<evidence type="ECO:0000259" key="1">
    <source>
        <dbReference type="Pfam" id="PF06439"/>
    </source>
</evidence>
<feature type="domain" description="3-keto-alpha-glucoside-1,2-lyase/3-keto-2-hydroxy-glucal hydratase" evidence="1">
    <location>
        <begin position="53"/>
        <end position="188"/>
    </location>
</feature>
<sequence length="363" mass="41908">MTKILYSIIAIFSFQIVFGQDSLVKIDMLDSNWIIPENAIFENFDNKKTLLLKGKRATVRNLQFTNGTIEVDIYANFARSFAGITFRKQNDDMEEVYMRMHKSAQVDAIQYTPIFNNESNWQLYREYQAQVTFKNKGWNTLRIEVNNKSVEVFVNNQKTMTIDNLRTGHHTGEIGLFALFSNRFSNFRVTPKDVVDKTGSDPDTLSDPSIIKKWEITKANPYKAEELDFEKFSNEKFMTVETEISGLLPISKYVKKTSSGNFEQNTDDFIVASTTIHTNEEETKLFSFDYSDKIIVYLNGKIYFEGNNSFRAKGMQYTGHMGINTNKLYLPLKKGINRIHCVVIDKANGWGLMAKLESYVLQR</sequence>
<dbReference type="InterPro" id="IPR010496">
    <property type="entry name" value="AL/BT2_dom"/>
</dbReference>
<gene>
    <name evidence="2" type="ORF">RM706_03235</name>
</gene>
<dbReference type="GO" id="GO:0016787">
    <property type="term" value="F:hydrolase activity"/>
    <property type="evidence" value="ECO:0007669"/>
    <property type="project" value="UniProtKB-KW"/>
</dbReference>
<evidence type="ECO:0000313" key="3">
    <source>
        <dbReference type="Proteomes" id="UP001255246"/>
    </source>
</evidence>
<comment type="caution">
    <text evidence="2">The sequence shown here is derived from an EMBL/GenBank/DDBJ whole genome shotgun (WGS) entry which is preliminary data.</text>
</comment>
<evidence type="ECO:0000313" key="2">
    <source>
        <dbReference type="EMBL" id="MDT0606023.1"/>
    </source>
</evidence>
<proteinExistence type="predicted"/>
<dbReference type="Gene3D" id="2.60.120.560">
    <property type="entry name" value="Exo-inulinase, domain 1"/>
    <property type="match status" value="1"/>
</dbReference>